<dbReference type="AlphaFoldDB" id="A0A0C3CCY1"/>
<protein>
    <recommendedName>
        <fullName evidence="4">Secreted protein</fullName>
    </recommendedName>
</protein>
<dbReference type="HOGENOM" id="CLU_2004211_0_0_1"/>
<feature type="chain" id="PRO_5002176010" description="Secreted protein" evidence="1">
    <location>
        <begin position="17"/>
        <end position="124"/>
    </location>
</feature>
<evidence type="ECO:0000313" key="3">
    <source>
        <dbReference type="Proteomes" id="UP000053424"/>
    </source>
</evidence>
<evidence type="ECO:0000256" key="1">
    <source>
        <dbReference type="SAM" id="SignalP"/>
    </source>
</evidence>
<proteinExistence type="predicted"/>
<keyword evidence="1" id="KW-0732">Signal</keyword>
<accession>A0A0C3CCY1</accession>
<feature type="signal peptide" evidence="1">
    <location>
        <begin position="1"/>
        <end position="16"/>
    </location>
</feature>
<dbReference type="EMBL" id="KN831770">
    <property type="protein sequence ID" value="KIM46605.1"/>
    <property type="molecule type" value="Genomic_DNA"/>
</dbReference>
<gene>
    <name evidence="2" type="ORF">M413DRAFT_259465</name>
</gene>
<reference evidence="2 3" key="1">
    <citation type="submission" date="2014-04" db="EMBL/GenBank/DDBJ databases">
        <authorList>
            <consortium name="DOE Joint Genome Institute"/>
            <person name="Kuo A."/>
            <person name="Gay G."/>
            <person name="Dore J."/>
            <person name="Kohler A."/>
            <person name="Nagy L.G."/>
            <person name="Floudas D."/>
            <person name="Copeland A."/>
            <person name="Barry K.W."/>
            <person name="Cichocki N."/>
            <person name="Veneault-Fourrey C."/>
            <person name="LaButti K."/>
            <person name="Lindquist E.A."/>
            <person name="Lipzen A."/>
            <person name="Lundell T."/>
            <person name="Morin E."/>
            <person name="Murat C."/>
            <person name="Sun H."/>
            <person name="Tunlid A."/>
            <person name="Henrissat B."/>
            <person name="Grigoriev I.V."/>
            <person name="Hibbett D.S."/>
            <person name="Martin F."/>
            <person name="Nordberg H.P."/>
            <person name="Cantor M.N."/>
            <person name="Hua S.X."/>
        </authorList>
    </citation>
    <scope>NUCLEOTIDE SEQUENCE [LARGE SCALE GENOMIC DNA]</scope>
    <source>
        <strain evidence="3">h7</strain>
    </source>
</reference>
<sequence length="124" mass="13953">MRHLAYVLPLLRVTLSAEPSLYTVGDVTSESAQSSIFTISTLGLSKIYCPLVTRIDNNTFCPIMIPLALESKERNLRPLESEMERLTHGLKNPHSHRKFRTHFVRTAKGKHCMRDSTTSSTLPG</sequence>
<evidence type="ECO:0008006" key="4">
    <source>
        <dbReference type="Google" id="ProtNLM"/>
    </source>
</evidence>
<keyword evidence="3" id="KW-1185">Reference proteome</keyword>
<dbReference type="Proteomes" id="UP000053424">
    <property type="component" value="Unassembled WGS sequence"/>
</dbReference>
<reference evidence="3" key="2">
    <citation type="submission" date="2015-01" db="EMBL/GenBank/DDBJ databases">
        <title>Evolutionary Origins and Diversification of the Mycorrhizal Mutualists.</title>
        <authorList>
            <consortium name="DOE Joint Genome Institute"/>
            <consortium name="Mycorrhizal Genomics Consortium"/>
            <person name="Kohler A."/>
            <person name="Kuo A."/>
            <person name="Nagy L.G."/>
            <person name="Floudas D."/>
            <person name="Copeland A."/>
            <person name="Barry K.W."/>
            <person name="Cichocki N."/>
            <person name="Veneault-Fourrey C."/>
            <person name="LaButti K."/>
            <person name="Lindquist E.A."/>
            <person name="Lipzen A."/>
            <person name="Lundell T."/>
            <person name="Morin E."/>
            <person name="Murat C."/>
            <person name="Riley R."/>
            <person name="Ohm R."/>
            <person name="Sun H."/>
            <person name="Tunlid A."/>
            <person name="Henrissat B."/>
            <person name="Grigoriev I.V."/>
            <person name="Hibbett D.S."/>
            <person name="Martin F."/>
        </authorList>
    </citation>
    <scope>NUCLEOTIDE SEQUENCE [LARGE SCALE GENOMIC DNA]</scope>
    <source>
        <strain evidence="3">h7</strain>
    </source>
</reference>
<name>A0A0C3CCY1_HEBCY</name>
<organism evidence="2 3">
    <name type="scientific">Hebeloma cylindrosporum</name>
    <dbReference type="NCBI Taxonomy" id="76867"/>
    <lineage>
        <taxon>Eukaryota</taxon>
        <taxon>Fungi</taxon>
        <taxon>Dikarya</taxon>
        <taxon>Basidiomycota</taxon>
        <taxon>Agaricomycotina</taxon>
        <taxon>Agaricomycetes</taxon>
        <taxon>Agaricomycetidae</taxon>
        <taxon>Agaricales</taxon>
        <taxon>Agaricineae</taxon>
        <taxon>Hymenogastraceae</taxon>
        <taxon>Hebeloma</taxon>
    </lineage>
</organism>
<evidence type="ECO:0000313" key="2">
    <source>
        <dbReference type="EMBL" id="KIM46605.1"/>
    </source>
</evidence>